<reference evidence="1" key="1">
    <citation type="submission" date="2019-10" db="EMBL/GenBank/DDBJ databases">
        <title>Conservation and host-specific expression of non-tandemly repeated heterogenous ribosome RNA gene in arbuscular mycorrhizal fungi.</title>
        <authorList>
            <person name="Maeda T."/>
            <person name="Kobayashi Y."/>
            <person name="Nakagawa T."/>
            <person name="Ezawa T."/>
            <person name="Yamaguchi K."/>
            <person name="Bino T."/>
            <person name="Nishimoto Y."/>
            <person name="Shigenobu S."/>
            <person name="Kawaguchi M."/>
        </authorList>
    </citation>
    <scope>NUCLEOTIDE SEQUENCE</scope>
    <source>
        <strain evidence="1">HR1</strain>
    </source>
</reference>
<gene>
    <name evidence="1" type="ORF">RCL2_001532300</name>
</gene>
<comment type="caution">
    <text evidence="1">The sequence shown here is derived from an EMBL/GenBank/DDBJ whole genome shotgun (WGS) entry which is preliminary data.</text>
</comment>
<dbReference type="Proteomes" id="UP000615446">
    <property type="component" value="Unassembled WGS sequence"/>
</dbReference>
<proteinExistence type="predicted"/>
<accession>A0A8H3QQF6</accession>
<organism evidence="1 2">
    <name type="scientific">Rhizophagus clarus</name>
    <dbReference type="NCBI Taxonomy" id="94130"/>
    <lineage>
        <taxon>Eukaryota</taxon>
        <taxon>Fungi</taxon>
        <taxon>Fungi incertae sedis</taxon>
        <taxon>Mucoromycota</taxon>
        <taxon>Glomeromycotina</taxon>
        <taxon>Glomeromycetes</taxon>
        <taxon>Glomerales</taxon>
        <taxon>Glomeraceae</taxon>
        <taxon>Rhizophagus</taxon>
    </lineage>
</organism>
<dbReference type="AlphaFoldDB" id="A0A8H3QQF6"/>
<name>A0A8H3QQF6_9GLOM</name>
<sequence length="71" mass="8482">MRILLRHFCAWRVSGTKSISQRTIVQLYVVLIVEYGGMNLEHEHHHDLYWENITIKPPQTIFQTSILYISR</sequence>
<protein>
    <submittedName>
        <fullName evidence="1">Uncharacterized protein</fullName>
    </submittedName>
</protein>
<evidence type="ECO:0000313" key="2">
    <source>
        <dbReference type="Proteomes" id="UP000615446"/>
    </source>
</evidence>
<dbReference type="EMBL" id="BLAL01000178">
    <property type="protein sequence ID" value="GES88368.1"/>
    <property type="molecule type" value="Genomic_DNA"/>
</dbReference>
<evidence type="ECO:0000313" key="1">
    <source>
        <dbReference type="EMBL" id="GES88368.1"/>
    </source>
</evidence>